<dbReference type="Gene3D" id="3.30.70.1790">
    <property type="entry name" value="RepB DNA-primase, N-terminal domain"/>
    <property type="match status" value="1"/>
</dbReference>
<dbReference type="RefSeq" id="WP_301591907.1">
    <property type="nucleotide sequence ID" value="NZ_JAPFQI010000020.1"/>
</dbReference>
<name>A0ABT3NZW6_9PROT</name>
<sequence>MAGFCRALPSKIFRVALVPAEAEEVVTPERRRFTEAQLLRGAGFLRSRNAHGFHVFVRPETMRHVLVDDLCEDGLAALRAAHHVAAVVETSPHCLQAWVTVSEEEITAPVATAVARHLAARFGGDPGAADATHLGRLPGLANRKLLHQRSDGSFPWARLRAAPGGVDPGGAALMEEALRRVTAPLRAAGAGSLLPRTQARGRIRWRSPAEEHREAERRVRLTLPPLLRLDRSRLDFAVARRLLGRGASVAFVTDVIAAGARADGLGPRVRAEYAHRTVAAAARALSGVEDG</sequence>
<comment type="caution">
    <text evidence="2">The sequence shown here is derived from an EMBL/GenBank/DDBJ whole genome shotgun (WGS) entry which is preliminary data.</text>
</comment>
<gene>
    <name evidence="2" type="ORF">OF850_18985</name>
</gene>
<dbReference type="Proteomes" id="UP001526430">
    <property type="component" value="Unassembled WGS sequence"/>
</dbReference>
<accession>A0ABT3NZW6</accession>
<evidence type="ECO:0000313" key="3">
    <source>
        <dbReference type="Proteomes" id="UP001526430"/>
    </source>
</evidence>
<evidence type="ECO:0000259" key="1">
    <source>
        <dbReference type="Pfam" id="PF16793"/>
    </source>
</evidence>
<feature type="domain" description="RepB-like DNA primase" evidence="1">
    <location>
        <begin position="48"/>
        <end position="162"/>
    </location>
</feature>
<dbReference type="Pfam" id="PF16793">
    <property type="entry name" value="RepB_primase"/>
    <property type="match status" value="1"/>
</dbReference>
<dbReference type="Gene3D" id="1.10.1240.50">
    <property type="match status" value="1"/>
</dbReference>
<organism evidence="2 3">
    <name type="scientific">Sabulicella glaciei</name>
    <dbReference type="NCBI Taxonomy" id="2984948"/>
    <lineage>
        <taxon>Bacteria</taxon>
        <taxon>Pseudomonadati</taxon>
        <taxon>Pseudomonadota</taxon>
        <taxon>Alphaproteobacteria</taxon>
        <taxon>Acetobacterales</taxon>
        <taxon>Acetobacteraceae</taxon>
        <taxon>Sabulicella</taxon>
    </lineage>
</organism>
<protein>
    <submittedName>
        <fullName evidence="2">RepB family DNA primase</fullName>
    </submittedName>
</protein>
<dbReference type="InterPro" id="IPR039459">
    <property type="entry name" value="RepB-like_DNA_primase_dom"/>
</dbReference>
<evidence type="ECO:0000313" key="2">
    <source>
        <dbReference type="EMBL" id="MCW8087700.1"/>
    </source>
</evidence>
<reference evidence="2 3" key="1">
    <citation type="submission" date="2022-10" db="EMBL/GenBank/DDBJ databases">
        <title>Roseococcus glaciei nov., sp. nov., isolated from glacier.</title>
        <authorList>
            <person name="Liu Q."/>
            <person name="Xin Y.-H."/>
        </authorList>
    </citation>
    <scope>NUCLEOTIDE SEQUENCE [LARGE SCALE GENOMIC DNA]</scope>
    <source>
        <strain evidence="2 3">MDT2-1-1</strain>
    </source>
</reference>
<keyword evidence="3" id="KW-1185">Reference proteome</keyword>
<dbReference type="Gene3D" id="3.30.1490.240">
    <property type="entry name" value="RepB DNA-primase, N-terminal domain"/>
    <property type="match status" value="1"/>
</dbReference>
<proteinExistence type="predicted"/>
<dbReference type="EMBL" id="JAPFQI010000020">
    <property type="protein sequence ID" value="MCW8087700.1"/>
    <property type="molecule type" value="Genomic_DNA"/>
</dbReference>